<dbReference type="InterPro" id="IPR007695">
    <property type="entry name" value="DNA_mismatch_repair_MutS-lik_N"/>
</dbReference>
<feature type="non-terminal residue" evidence="8">
    <location>
        <position position="858"/>
    </location>
</feature>
<dbReference type="GO" id="GO:0140664">
    <property type="term" value="F:ATP-dependent DNA damage sensor activity"/>
    <property type="evidence" value="ECO:0007669"/>
    <property type="project" value="InterPro"/>
</dbReference>
<evidence type="ECO:0000256" key="1">
    <source>
        <dbReference type="ARBA" id="ARBA00006271"/>
    </source>
</evidence>
<comment type="caution">
    <text evidence="8">The sequence shown here is derived from an EMBL/GenBank/DDBJ whole genome shotgun (WGS) entry which is preliminary data.</text>
</comment>
<dbReference type="PANTHER" id="PTHR11361">
    <property type="entry name" value="DNA MISMATCH REPAIR PROTEIN MUTS FAMILY MEMBER"/>
    <property type="match status" value="1"/>
</dbReference>
<dbReference type="InterPro" id="IPR007860">
    <property type="entry name" value="DNA_mmatch_repair_MutS_con_dom"/>
</dbReference>
<dbReference type="GO" id="GO:0006298">
    <property type="term" value="P:mismatch repair"/>
    <property type="evidence" value="ECO:0007669"/>
    <property type="project" value="InterPro"/>
</dbReference>
<dbReference type="EMBL" id="MU150387">
    <property type="protein sequence ID" value="KAF9457104.1"/>
    <property type="molecule type" value="Genomic_DNA"/>
</dbReference>
<sequence>LAREIFDNLSKFPHCLLLTKVGQFYESYFDQAIELSRLLKIKLTSRKWDNCRVPMCGFPLVHLDKHLKVLVQQNKRFVAMCEEFPRSSSLGTKEFDRRVVRVVTPGTLIDEPFLDPYENNYLLAVSTPEISEPTRDISSVGLAWIDVSTGEFFAKVTTLDEIRDELARISPREVVLDKRMESIKDHPVFRALAEDNNFVSYITPSSFITTEKKISPTPSATPWADVDSPKHTDTSEASAIKLLTSYLSANLLDHMPVLSSPRREGSKPHMEIDSHTIKALEIRERVWEGGTKGSLLAVMKRTLTYGGSRLLARWLCSPSTSIVEIYARQSLVAFFHTRPHFHADIAELVAEVEDIKRITQKLILGRGNVGDLLAVNKTIRAWANIFNRISEEREMEARERNEYNPSDWGSLDALMSRMTGLDELSKRIGTALDDVTKGEYQVAGENEHNMIEENEVTLSDDATNGFWRPGNGKWIIKPQFSTKLETLHLTLRDLVEKKKQLERHLQLQYDAPSLTLRASPGQGIHVHVTKAKRDQSKRLASPEFITIAESGSTRSFFYKEWSQLATIITENAVSLSTAEKEAFETLRDEVSSRAQTLCYNSQVLDELDVALSFASVATEMNFVRPTLVEDTVYDITNGRHPCVELGLLRAGRVFTPNSVRLSQKTKLQFITGPNMGGKSTLLRQTALIAILAQTGSFVPADSAFIGIVDKVFSRVGAKDDLFHDRSTFMVEMLETAQILRKATSKSLVIMDEVGRGTTTRDGIAIAFATLHHLVTRNKCRTLFATHFHELATMMGYPDNQTIFQSVDFFYTSDDHFAYSYRVQPGINRDSHGLKVAQLAGMPSAALNVAQEILSQMRG</sequence>
<dbReference type="InterPro" id="IPR036187">
    <property type="entry name" value="DNA_mismatch_repair_MutS_sf"/>
</dbReference>
<dbReference type="InterPro" id="IPR036678">
    <property type="entry name" value="MutS_con_dom_sf"/>
</dbReference>
<dbReference type="Pfam" id="PF05192">
    <property type="entry name" value="MutS_III"/>
    <property type="match status" value="1"/>
</dbReference>
<dbReference type="GO" id="GO:0005739">
    <property type="term" value="C:mitochondrion"/>
    <property type="evidence" value="ECO:0007669"/>
    <property type="project" value="TreeGrafter"/>
</dbReference>
<evidence type="ECO:0000256" key="2">
    <source>
        <dbReference type="ARBA" id="ARBA00022741"/>
    </source>
</evidence>
<dbReference type="GO" id="GO:0030983">
    <property type="term" value="F:mismatched DNA binding"/>
    <property type="evidence" value="ECO:0007669"/>
    <property type="project" value="InterPro"/>
</dbReference>
<dbReference type="InterPro" id="IPR007696">
    <property type="entry name" value="DNA_mismatch_repair_MutS_core"/>
</dbReference>
<comment type="similarity">
    <text evidence="1">Belongs to the DNA mismatch repair MutS family.</text>
</comment>
<keyword evidence="3" id="KW-0227">DNA damage</keyword>
<dbReference type="SUPFAM" id="SSF55271">
    <property type="entry name" value="DNA repair protein MutS, domain I"/>
    <property type="match status" value="1"/>
</dbReference>
<evidence type="ECO:0000313" key="9">
    <source>
        <dbReference type="Proteomes" id="UP000807353"/>
    </source>
</evidence>
<name>A0A9P6CDI5_9AGAR</name>
<evidence type="ECO:0000256" key="6">
    <source>
        <dbReference type="ARBA" id="ARBA00023204"/>
    </source>
</evidence>
<protein>
    <submittedName>
        <fullName evidence="8">Muts domain V-domain-containing protein</fullName>
    </submittedName>
</protein>
<evidence type="ECO:0000256" key="3">
    <source>
        <dbReference type="ARBA" id="ARBA00022763"/>
    </source>
</evidence>
<dbReference type="Pfam" id="PF01624">
    <property type="entry name" value="MutS_I"/>
    <property type="match status" value="1"/>
</dbReference>
<dbReference type="InterPro" id="IPR000432">
    <property type="entry name" value="DNA_mismatch_repair_MutS_C"/>
</dbReference>
<evidence type="ECO:0000256" key="5">
    <source>
        <dbReference type="ARBA" id="ARBA00023125"/>
    </source>
</evidence>
<dbReference type="InterPro" id="IPR016151">
    <property type="entry name" value="DNA_mismatch_repair_MutS_N"/>
</dbReference>
<accession>A0A9P6CDI5</accession>
<proteinExistence type="inferred from homology"/>
<dbReference type="GO" id="GO:0005524">
    <property type="term" value="F:ATP binding"/>
    <property type="evidence" value="ECO:0007669"/>
    <property type="project" value="UniProtKB-KW"/>
</dbReference>
<evidence type="ECO:0000313" key="8">
    <source>
        <dbReference type="EMBL" id="KAF9457104.1"/>
    </source>
</evidence>
<keyword evidence="2" id="KW-0547">Nucleotide-binding</keyword>
<evidence type="ECO:0000256" key="4">
    <source>
        <dbReference type="ARBA" id="ARBA00022840"/>
    </source>
</evidence>
<dbReference type="Gene3D" id="3.30.420.110">
    <property type="entry name" value="MutS, connector domain"/>
    <property type="match status" value="1"/>
</dbReference>
<evidence type="ECO:0000259" key="7">
    <source>
        <dbReference type="PROSITE" id="PS00486"/>
    </source>
</evidence>
<dbReference type="SUPFAM" id="SSF48334">
    <property type="entry name" value="DNA repair protein MutS, domain III"/>
    <property type="match status" value="1"/>
</dbReference>
<dbReference type="FunFam" id="3.40.50.300:FF:001238">
    <property type="entry name" value="DNA mismatch repair protein"/>
    <property type="match status" value="1"/>
</dbReference>
<dbReference type="Proteomes" id="UP000807353">
    <property type="component" value="Unassembled WGS sequence"/>
</dbReference>
<dbReference type="SUPFAM" id="SSF53150">
    <property type="entry name" value="DNA repair protein MutS, domain II"/>
    <property type="match status" value="1"/>
</dbReference>
<dbReference type="Gene3D" id="3.40.1170.10">
    <property type="entry name" value="DNA repair protein MutS, domain I"/>
    <property type="match status" value="1"/>
</dbReference>
<dbReference type="InterPro" id="IPR017261">
    <property type="entry name" value="DNA_mismatch_repair_MutS/MSH"/>
</dbReference>
<dbReference type="GO" id="GO:0005634">
    <property type="term" value="C:nucleus"/>
    <property type="evidence" value="ECO:0007669"/>
    <property type="project" value="TreeGrafter"/>
</dbReference>
<dbReference type="GO" id="GO:0043504">
    <property type="term" value="P:mitochondrial DNA repair"/>
    <property type="evidence" value="ECO:0007669"/>
    <property type="project" value="TreeGrafter"/>
</dbReference>
<dbReference type="SUPFAM" id="SSF52540">
    <property type="entry name" value="P-loop containing nucleoside triphosphate hydrolases"/>
    <property type="match status" value="1"/>
</dbReference>
<dbReference type="AlphaFoldDB" id="A0A9P6CDI5"/>
<dbReference type="Pfam" id="PF05188">
    <property type="entry name" value="MutS_II"/>
    <property type="match status" value="1"/>
</dbReference>
<organism evidence="8 9">
    <name type="scientific">Collybia nuda</name>
    <dbReference type="NCBI Taxonomy" id="64659"/>
    <lineage>
        <taxon>Eukaryota</taxon>
        <taxon>Fungi</taxon>
        <taxon>Dikarya</taxon>
        <taxon>Basidiomycota</taxon>
        <taxon>Agaricomycotina</taxon>
        <taxon>Agaricomycetes</taxon>
        <taxon>Agaricomycetidae</taxon>
        <taxon>Agaricales</taxon>
        <taxon>Tricholomatineae</taxon>
        <taxon>Clitocybaceae</taxon>
        <taxon>Collybia</taxon>
    </lineage>
</organism>
<dbReference type="Gene3D" id="1.10.1420.10">
    <property type="match status" value="2"/>
</dbReference>
<keyword evidence="9" id="KW-1185">Reference proteome</keyword>
<dbReference type="Gene3D" id="3.40.50.300">
    <property type="entry name" value="P-loop containing nucleotide triphosphate hydrolases"/>
    <property type="match status" value="1"/>
</dbReference>
<reference evidence="8" key="1">
    <citation type="submission" date="2020-11" db="EMBL/GenBank/DDBJ databases">
        <authorList>
            <consortium name="DOE Joint Genome Institute"/>
            <person name="Ahrendt S."/>
            <person name="Riley R."/>
            <person name="Andreopoulos W."/>
            <person name="Labutti K."/>
            <person name="Pangilinan J."/>
            <person name="Ruiz-Duenas F.J."/>
            <person name="Barrasa J.M."/>
            <person name="Sanchez-Garcia M."/>
            <person name="Camarero S."/>
            <person name="Miyauchi S."/>
            <person name="Serrano A."/>
            <person name="Linde D."/>
            <person name="Babiker R."/>
            <person name="Drula E."/>
            <person name="Ayuso-Fernandez I."/>
            <person name="Pacheco R."/>
            <person name="Padilla G."/>
            <person name="Ferreira P."/>
            <person name="Barriuso J."/>
            <person name="Kellner H."/>
            <person name="Castanera R."/>
            <person name="Alfaro M."/>
            <person name="Ramirez L."/>
            <person name="Pisabarro A.G."/>
            <person name="Kuo A."/>
            <person name="Tritt A."/>
            <person name="Lipzen A."/>
            <person name="He G."/>
            <person name="Yan M."/>
            <person name="Ng V."/>
            <person name="Cullen D."/>
            <person name="Martin F."/>
            <person name="Rosso M.-N."/>
            <person name="Henrissat B."/>
            <person name="Hibbett D."/>
            <person name="Martinez A.T."/>
            <person name="Grigoriev I.V."/>
        </authorList>
    </citation>
    <scope>NUCLEOTIDE SEQUENCE</scope>
    <source>
        <strain evidence="8">CBS 247.69</strain>
    </source>
</reference>
<keyword evidence="5" id="KW-0238">DNA-binding</keyword>
<dbReference type="PANTHER" id="PTHR11361:SF34">
    <property type="entry name" value="DNA MISMATCH REPAIR PROTEIN MSH1, MITOCHONDRIAL"/>
    <property type="match status" value="1"/>
</dbReference>
<dbReference type="InterPro" id="IPR027417">
    <property type="entry name" value="P-loop_NTPase"/>
</dbReference>
<dbReference type="PROSITE" id="PS00486">
    <property type="entry name" value="DNA_MISMATCH_REPAIR_2"/>
    <property type="match status" value="1"/>
</dbReference>
<feature type="non-terminal residue" evidence="8">
    <location>
        <position position="1"/>
    </location>
</feature>
<feature type="domain" description="DNA mismatch repair proteins mutS family" evidence="7">
    <location>
        <begin position="746"/>
        <end position="762"/>
    </location>
</feature>
<keyword evidence="4" id="KW-0067">ATP-binding</keyword>
<keyword evidence="6" id="KW-0234">DNA repair</keyword>
<gene>
    <name evidence="8" type="ORF">BDZ94DRAFT_1141467</name>
</gene>
<dbReference type="SMART" id="SM00534">
    <property type="entry name" value="MUTSac"/>
    <property type="match status" value="1"/>
</dbReference>
<dbReference type="PIRSF" id="PIRSF037677">
    <property type="entry name" value="DNA_mis_repair_Msh6"/>
    <property type="match status" value="1"/>
</dbReference>
<dbReference type="Pfam" id="PF00488">
    <property type="entry name" value="MutS_V"/>
    <property type="match status" value="1"/>
</dbReference>
<dbReference type="SMART" id="SM00533">
    <property type="entry name" value="MUTSd"/>
    <property type="match status" value="1"/>
</dbReference>
<dbReference type="InterPro" id="IPR045076">
    <property type="entry name" value="MutS"/>
</dbReference>
<dbReference type="OrthoDB" id="2534523at2759"/>